<evidence type="ECO:0000256" key="1">
    <source>
        <dbReference type="SAM" id="MobiDB-lite"/>
    </source>
</evidence>
<dbReference type="AlphaFoldDB" id="A0AAD1Z9V7"/>
<organism evidence="3 4">
    <name type="scientific">Fraxinus pennsylvanica</name>
    <dbReference type="NCBI Taxonomy" id="56036"/>
    <lineage>
        <taxon>Eukaryota</taxon>
        <taxon>Viridiplantae</taxon>
        <taxon>Streptophyta</taxon>
        <taxon>Embryophyta</taxon>
        <taxon>Tracheophyta</taxon>
        <taxon>Spermatophyta</taxon>
        <taxon>Magnoliopsida</taxon>
        <taxon>eudicotyledons</taxon>
        <taxon>Gunneridae</taxon>
        <taxon>Pentapetalae</taxon>
        <taxon>asterids</taxon>
        <taxon>lamiids</taxon>
        <taxon>Lamiales</taxon>
        <taxon>Oleaceae</taxon>
        <taxon>Oleeae</taxon>
        <taxon>Fraxinus</taxon>
    </lineage>
</organism>
<evidence type="ECO:0000313" key="4">
    <source>
        <dbReference type="Proteomes" id="UP000834106"/>
    </source>
</evidence>
<proteinExistence type="predicted"/>
<gene>
    <name evidence="3" type="ORF">FPE_LOCUS10607</name>
</gene>
<dbReference type="InterPro" id="IPR058580">
    <property type="entry name" value="DUF2828"/>
</dbReference>
<dbReference type="Proteomes" id="UP000834106">
    <property type="component" value="Chromosome 6"/>
</dbReference>
<evidence type="ECO:0000259" key="2">
    <source>
        <dbReference type="Pfam" id="PF11443"/>
    </source>
</evidence>
<feature type="domain" description="DUF2828" evidence="2">
    <location>
        <begin position="58"/>
        <end position="137"/>
    </location>
</feature>
<dbReference type="PANTHER" id="PTHR31373">
    <property type="entry name" value="OS06G0652100 PROTEIN"/>
    <property type="match status" value="1"/>
</dbReference>
<protein>
    <recommendedName>
        <fullName evidence="2">DUF2828 domain-containing protein</fullName>
    </recommendedName>
</protein>
<dbReference type="PANTHER" id="PTHR31373:SF27">
    <property type="entry name" value="TROVE DOMAIN-CONTAINING PROTEIN"/>
    <property type="match status" value="1"/>
</dbReference>
<sequence>MAITCRLLDPPELHHATPSSTNTTEDDPKNSLINQTTDFDLSDVVEEDFEYHPIMGLTENNSATFISLGNPCLDFFFHVVPDTSPKDLIGRLELDWAYNSLTALKLICNLRGVRGTGKSDKEGFYAAAFWLHHYPPQDAGQ</sequence>
<feature type="region of interest" description="Disordered" evidence="1">
    <location>
        <begin position="9"/>
        <end position="33"/>
    </location>
</feature>
<reference evidence="3" key="1">
    <citation type="submission" date="2023-05" db="EMBL/GenBank/DDBJ databases">
        <authorList>
            <person name="Huff M."/>
        </authorList>
    </citation>
    <scope>NUCLEOTIDE SEQUENCE</scope>
</reference>
<keyword evidence="4" id="KW-1185">Reference proteome</keyword>
<accession>A0AAD1Z9V7</accession>
<dbReference type="EMBL" id="OU503041">
    <property type="protein sequence ID" value="CAI9763177.1"/>
    <property type="molecule type" value="Genomic_DNA"/>
</dbReference>
<evidence type="ECO:0000313" key="3">
    <source>
        <dbReference type="EMBL" id="CAI9763177.1"/>
    </source>
</evidence>
<dbReference type="Pfam" id="PF11443">
    <property type="entry name" value="DUF2828"/>
    <property type="match status" value="1"/>
</dbReference>
<name>A0AAD1Z9V7_9LAMI</name>
<dbReference type="InterPro" id="IPR011205">
    <property type="entry name" value="UCP015417_vWA"/>
</dbReference>